<dbReference type="AlphaFoldDB" id="A0A4D6N2P0"/>
<sequence>MQPIIKNKEENNIRAYTSLAQATTIAQAKGTFHSSYKLSLRQDYPQRALGFTNSCLGEISSPERDCPSPKIENPCMSYH</sequence>
<organism evidence="1 2">
    <name type="scientific">Vigna unguiculata</name>
    <name type="common">Cowpea</name>
    <dbReference type="NCBI Taxonomy" id="3917"/>
    <lineage>
        <taxon>Eukaryota</taxon>
        <taxon>Viridiplantae</taxon>
        <taxon>Streptophyta</taxon>
        <taxon>Embryophyta</taxon>
        <taxon>Tracheophyta</taxon>
        <taxon>Spermatophyta</taxon>
        <taxon>Magnoliopsida</taxon>
        <taxon>eudicotyledons</taxon>
        <taxon>Gunneridae</taxon>
        <taxon>Pentapetalae</taxon>
        <taxon>rosids</taxon>
        <taxon>fabids</taxon>
        <taxon>Fabales</taxon>
        <taxon>Fabaceae</taxon>
        <taxon>Papilionoideae</taxon>
        <taxon>50 kb inversion clade</taxon>
        <taxon>NPAAA clade</taxon>
        <taxon>indigoferoid/millettioid clade</taxon>
        <taxon>Phaseoleae</taxon>
        <taxon>Vigna</taxon>
    </lineage>
</organism>
<dbReference type="EMBL" id="CP039353">
    <property type="protein sequence ID" value="QCE06779.1"/>
    <property type="molecule type" value="Genomic_DNA"/>
</dbReference>
<evidence type="ECO:0000313" key="1">
    <source>
        <dbReference type="EMBL" id="QCE06779.1"/>
    </source>
</evidence>
<dbReference type="Proteomes" id="UP000501690">
    <property type="component" value="Linkage Group LG9"/>
</dbReference>
<proteinExistence type="predicted"/>
<name>A0A4D6N2P0_VIGUN</name>
<protein>
    <submittedName>
        <fullName evidence="1">Uncharacterized protein</fullName>
    </submittedName>
</protein>
<evidence type="ECO:0000313" key="2">
    <source>
        <dbReference type="Proteomes" id="UP000501690"/>
    </source>
</evidence>
<gene>
    <name evidence="1" type="ORF">DEO72_LG9g1793</name>
</gene>
<reference evidence="1 2" key="1">
    <citation type="submission" date="2019-04" db="EMBL/GenBank/DDBJ databases">
        <title>An improved genome assembly and genetic linkage map for asparagus bean, Vigna unguiculata ssp. sesquipedialis.</title>
        <authorList>
            <person name="Xia Q."/>
            <person name="Zhang R."/>
            <person name="Dong Y."/>
        </authorList>
    </citation>
    <scope>NUCLEOTIDE SEQUENCE [LARGE SCALE GENOMIC DNA]</scope>
    <source>
        <tissue evidence="1">Leaf</tissue>
    </source>
</reference>
<accession>A0A4D6N2P0</accession>
<keyword evidence="2" id="KW-1185">Reference proteome</keyword>